<evidence type="ECO:0000256" key="10">
    <source>
        <dbReference type="ARBA" id="ARBA00024333"/>
    </source>
</evidence>
<keyword evidence="6" id="KW-0347">Helicase</keyword>
<dbReference type="InterPro" id="IPR048333">
    <property type="entry name" value="HA2_WH"/>
</dbReference>
<dbReference type="InterPro" id="IPR011545">
    <property type="entry name" value="DEAD/DEAH_box_helicase_dom"/>
</dbReference>
<evidence type="ECO:0000256" key="11">
    <source>
        <dbReference type="ARBA" id="ARBA00047984"/>
    </source>
</evidence>
<sequence>MSKRRIEVLDPFIKKKREERGISTAVTNTQVSVGSINPYTGLPYTHKYHELYRKRIGLPVFEYRSDFMRILAEHQCIVLVGETGSGKTTQIPQWCVEYARTIGTKGVCCTQPRRVAAMSVAQRVSEEMDVALGQEVGYSIRFEDCSSAKTILKYMTDGMLLREGMSDPMLEAYQCILLDEAHERTLATDILMGVLKEVIKQRKDLKLVIMSATLDAGKFQQYFDNAPLMNVPGDILLFLTGQEEIEVACKRIKRDIDNLGPEVGELKCIPLYSTLPPNLQQRIFEDPPPNKPNGAIGRKVVVSTNIAETSLTIDGVVFVIDPGFAKQKVYNPRIRVESLLVSPISKASAQQRAGRAGRTKPGKCFRLYTEKAFKNEMQDNTYPEILRSNLGSVVLQLKKLGIDDLVHFDFMDPPAPETLMRALELLNYLAALDDDGNLTDLGAVMAEFPLDPQLAKMLIASCNHNCSNEILSVTAMLSVPQCFVRPNEAKKAADDAKMRFAHIDGDHLTLLNVYHAFKQSMEDPQWCYDNFVNYRSLKSADNVRQQLSRIMDRFNLKRTSTDFTSKDYYINIRKALVNGFFMQVAHLERTGHYLTIKDNQIVQLHPSTCLDHKPEWVIYNEFVLTTKNYIRTVTDIKPDWLLKIAPQYYDLNNFPQCEAKRQLEILQNRLESRQYQQGF</sequence>
<accession>A0AAV8XUY2</accession>
<dbReference type="InterPro" id="IPR011709">
    <property type="entry name" value="DEAD-box_helicase_OB_fold"/>
</dbReference>
<evidence type="ECO:0000256" key="7">
    <source>
        <dbReference type="ARBA" id="ARBA00022840"/>
    </source>
</evidence>
<evidence type="ECO:0000256" key="4">
    <source>
        <dbReference type="ARBA" id="ARBA00022741"/>
    </source>
</evidence>
<protein>
    <recommendedName>
        <fullName evidence="2">RNA helicase</fullName>
        <ecNumber evidence="2">3.6.4.13</ecNumber>
    </recommendedName>
    <alternativeName>
        <fullName evidence="12">DEAH box protein 15</fullName>
    </alternativeName>
</protein>
<comment type="similarity">
    <text evidence="10">Belongs to the DEAD box helicase family. DEAH subfamily. DDX15/PRP43 sub-subfamily.</text>
</comment>
<dbReference type="InterPro" id="IPR044756">
    <property type="entry name" value="DHX15_DEXHc"/>
</dbReference>
<reference evidence="15" key="1">
    <citation type="journal article" date="2023" name="Insect Mol. Biol.">
        <title>Genome sequencing provides insights into the evolution of gene families encoding plant cell wall-degrading enzymes in longhorned beetles.</title>
        <authorList>
            <person name="Shin N.R."/>
            <person name="Okamura Y."/>
            <person name="Kirsch R."/>
            <person name="Pauchet Y."/>
        </authorList>
    </citation>
    <scope>NUCLEOTIDE SEQUENCE</scope>
    <source>
        <strain evidence="15">RBIC_L_NR</strain>
    </source>
</reference>
<dbReference type="PANTHER" id="PTHR18934">
    <property type="entry name" value="ATP-DEPENDENT RNA HELICASE"/>
    <property type="match status" value="1"/>
</dbReference>
<feature type="domain" description="Helicase C-terminal" evidence="14">
    <location>
        <begin position="218"/>
        <end position="401"/>
    </location>
</feature>
<organism evidence="15 16">
    <name type="scientific">Rhamnusium bicolor</name>
    <dbReference type="NCBI Taxonomy" id="1586634"/>
    <lineage>
        <taxon>Eukaryota</taxon>
        <taxon>Metazoa</taxon>
        <taxon>Ecdysozoa</taxon>
        <taxon>Arthropoda</taxon>
        <taxon>Hexapoda</taxon>
        <taxon>Insecta</taxon>
        <taxon>Pterygota</taxon>
        <taxon>Neoptera</taxon>
        <taxon>Endopterygota</taxon>
        <taxon>Coleoptera</taxon>
        <taxon>Polyphaga</taxon>
        <taxon>Cucujiformia</taxon>
        <taxon>Chrysomeloidea</taxon>
        <taxon>Cerambycidae</taxon>
        <taxon>Lepturinae</taxon>
        <taxon>Rhagiini</taxon>
        <taxon>Rhamnusium</taxon>
    </lineage>
</organism>
<dbReference type="FunFam" id="3.40.50.300:FF:000007">
    <property type="entry name" value="Pre-mRNA-splicing factor ATP-dependent RNA helicase"/>
    <property type="match status" value="1"/>
</dbReference>
<dbReference type="SMART" id="SM00490">
    <property type="entry name" value="HELICc"/>
    <property type="match status" value="1"/>
</dbReference>
<keyword evidence="16" id="KW-1185">Reference proteome</keyword>
<dbReference type="GO" id="GO:0003723">
    <property type="term" value="F:RNA binding"/>
    <property type="evidence" value="ECO:0007669"/>
    <property type="project" value="TreeGrafter"/>
</dbReference>
<dbReference type="Pfam" id="PF07717">
    <property type="entry name" value="OB_NTP_bind"/>
    <property type="match status" value="1"/>
</dbReference>
<dbReference type="SUPFAM" id="SSF52540">
    <property type="entry name" value="P-loop containing nucleoside triphosphate hydrolases"/>
    <property type="match status" value="1"/>
</dbReference>
<keyword evidence="5" id="KW-0378">Hydrolase</keyword>
<evidence type="ECO:0000313" key="15">
    <source>
        <dbReference type="EMBL" id="KAJ8942691.1"/>
    </source>
</evidence>
<dbReference type="Proteomes" id="UP001162156">
    <property type="component" value="Unassembled WGS sequence"/>
</dbReference>
<dbReference type="Pfam" id="PF00270">
    <property type="entry name" value="DEAD"/>
    <property type="match status" value="1"/>
</dbReference>
<dbReference type="PROSITE" id="PS51192">
    <property type="entry name" value="HELICASE_ATP_BIND_1"/>
    <property type="match status" value="1"/>
</dbReference>
<dbReference type="GO" id="GO:0005681">
    <property type="term" value="C:spliceosomal complex"/>
    <property type="evidence" value="ECO:0007669"/>
    <property type="project" value="TreeGrafter"/>
</dbReference>
<evidence type="ECO:0000256" key="1">
    <source>
        <dbReference type="ARBA" id="ARBA00004123"/>
    </source>
</evidence>
<dbReference type="GO" id="GO:0016787">
    <property type="term" value="F:hydrolase activity"/>
    <property type="evidence" value="ECO:0007669"/>
    <property type="project" value="UniProtKB-KW"/>
</dbReference>
<name>A0AAV8XUY2_9CUCU</name>
<proteinExistence type="inferred from homology"/>
<evidence type="ECO:0000256" key="8">
    <source>
        <dbReference type="ARBA" id="ARBA00023187"/>
    </source>
</evidence>
<dbReference type="InterPro" id="IPR014001">
    <property type="entry name" value="Helicase_ATP-bd"/>
</dbReference>
<dbReference type="Gene3D" id="3.40.50.300">
    <property type="entry name" value="P-loop containing nucleotide triphosphate hydrolases"/>
    <property type="match status" value="2"/>
</dbReference>
<keyword evidence="8" id="KW-0508">mRNA splicing</keyword>
<evidence type="ECO:0000256" key="5">
    <source>
        <dbReference type="ARBA" id="ARBA00022801"/>
    </source>
</evidence>
<dbReference type="GO" id="GO:0005524">
    <property type="term" value="F:ATP binding"/>
    <property type="evidence" value="ECO:0007669"/>
    <property type="project" value="UniProtKB-KW"/>
</dbReference>
<dbReference type="FunFam" id="3.40.50.300:FF:000324">
    <property type="entry name" value="pre-mRNA-splicing factor ATP-dependent RNA helicase DHX15"/>
    <property type="match status" value="1"/>
</dbReference>
<evidence type="ECO:0000259" key="14">
    <source>
        <dbReference type="PROSITE" id="PS51194"/>
    </source>
</evidence>
<dbReference type="Gene3D" id="1.20.120.1080">
    <property type="match status" value="1"/>
</dbReference>
<comment type="catalytic activity">
    <reaction evidence="11">
        <text>ATP + H2O = ADP + phosphate + H(+)</text>
        <dbReference type="Rhea" id="RHEA:13065"/>
        <dbReference type="ChEBI" id="CHEBI:15377"/>
        <dbReference type="ChEBI" id="CHEBI:15378"/>
        <dbReference type="ChEBI" id="CHEBI:30616"/>
        <dbReference type="ChEBI" id="CHEBI:43474"/>
        <dbReference type="ChEBI" id="CHEBI:456216"/>
        <dbReference type="EC" id="3.6.4.13"/>
    </reaction>
</comment>
<comment type="caution">
    <text evidence="15">The sequence shown here is derived from an EMBL/GenBank/DDBJ whole genome shotgun (WGS) entry which is preliminary data.</text>
</comment>
<dbReference type="CDD" id="cd18791">
    <property type="entry name" value="SF2_C_RHA"/>
    <property type="match status" value="1"/>
</dbReference>
<dbReference type="InterPro" id="IPR001650">
    <property type="entry name" value="Helicase_C-like"/>
</dbReference>
<evidence type="ECO:0000256" key="2">
    <source>
        <dbReference type="ARBA" id="ARBA00012552"/>
    </source>
</evidence>
<dbReference type="Pfam" id="PF21010">
    <property type="entry name" value="HA2_C"/>
    <property type="match status" value="1"/>
</dbReference>
<evidence type="ECO:0000256" key="9">
    <source>
        <dbReference type="ARBA" id="ARBA00023242"/>
    </source>
</evidence>
<evidence type="ECO:0000313" key="16">
    <source>
        <dbReference type="Proteomes" id="UP001162156"/>
    </source>
</evidence>
<dbReference type="FunFam" id="1.20.120.1080:FF:000003">
    <property type="entry name" value="Pre-mRNA-splicing factor ATP-dependent RNA helicase PRP43"/>
    <property type="match status" value="1"/>
</dbReference>
<dbReference type="AlphaFoldDB" id="A0AAV8XUY2"/>
<evidence type="ECO:0000259" key="13">
    <source>
        <dbReference type="PROSITE" id="PS51192"/>
    </source>
</evidence>
<evidence type="ECO:0000256" key="6">
    <source>
        <dbReference type="ARBA" id="ARBA00022806"/>
    </source>
</evidence>
<dbReference type="PANTHER" id="PTHR18934:SF109">
    <property type="entry name" value="ATP-DEPENDENT RNA HELICASE DHX15 HOMOLOG"/>
    <property type="match status" value="1"/>
</dbReference>
<keyword evidence="7" id="KW-0067">ATP-binding</keyword>
<dbReference type="GO" id="GO:0006397">
    <property type="term" value="P:mRNA processing"/>
    <property type="evidence" value="ECO:0007669"/>
    <property type="project" value="UniProtKB-KW"/>
</dbReference>
<dbReference type="GO" id="GO:0140374">
    <property type="term" value="P:antiviral innate immune response"/>
    <property type="evidence" value="ECO:0007669"/>
    <property type="project" value="UniProtKB-ARBA"/>
</dbReference>
<keyword evidence="9" id="KW-0539">Nucleus</keyword>
<dbReference type="GO" id="GO:0003724">
    <property type="term" value="F:RNA helicase activity"/>
    <property type="evidence" value="ECO:0007669"/>
    <property type="project" value="UniProtKB-EC"/>
</dbReference>
<dbReference type="InterPro" id="IPR007502">
    <property type="entry name" value="Helicase-assoc_dom"/>
</dbReference>
<dbReference type="CDD" id="cd17973">
    <property type="entry name" value="DEXHc_DHX15"/>
    <property type="match status" value="1"/>
</dbReference>
<dbReference type="Pfam" id="PF00271">
    <property type="entry name" value="Helicase_C"/>
    <property type="match status" value="1"/>
</dbReference>
<gene>
    <name evidence="15" type="ORF">NQ314_010015</name>
</gene>
<dbReference type="Pfam" id="PF04408">
    <property type="entry name" value="WHD_HA2"/>
    <property type="match status" value="1"/>
</dbReference>
<dbReference type="SMART" id="SM00487">
    <property type="entry name" value="DEXDc"/>
    <property type="match status" value="1"/>
</dbReference>
<dbReference type="SMART" id="SM00847">
    <property type="entry name" value="HA2"/>
    <property type="match status" value="1"/>
</dbReference>
<keyword evidence="4" id="KW-0547">Nucleotide-binding</keyword>
<dbReference type="PROSITE" id="PS51194">
    <property type="entry name" value="HELICASE_CTER"/>
    <property type="match status" value="1"/>
</dbReference>
<dbReference type="EMBL" id="JANEYF010002745">
    <property type="protein sequence ID" value="KAJ8942691.1"/>
    <property type="molecule type" value="Genomic_DNA"/>
</dbReference>
<evidence type="ECO:0000256" key="3">
    <source>
        <dbReference type="ARBA" id="ARBA00022664"/>
    </source>
</evidence>
<dbReference type="EC" id="3.6.4.13" evidence="2"/>
<dbReference type="InterPro" id="IPR027417">
    <property type="entry name" value="P-loop_NTPase"/>
</dbReference>
<keyword evidence="3" id="KW-0507">mRNA processing</keyword>
<evidence type="ECO:0000256" key="12">
    <source>
        <dbReference type="ARBA" id="ARBA00083333"/>
    </source>
</evidence>
<comment type="subcellular location">
    <subcellularLocation>
        <location evidence="1">Nucleus</location>
    </subcellularLocation>
</comment>
<feature type="domain" description="Helicase ATP-binding" evidence="13">
    <location>
        <begin position="68"/>
        <end position="232"/>
    </location>
</feature>
<dbReference type="GO" id="GO:0008380">
    <property type="term" value="P:RNA splicing"/>
    <property type="evidence" value="ECO:0007669"/>
    <property type="project" value="UniProtKB-KW"/>
</dbReference>